<sequence length="72" mass="7680">MTSGPAEEAPQGLDTRERDPASTMGEEAPPGWERRGRDLTNDPDEEVPPAWEPSVPPQSQAPALLSLAQTTG</sequence>
<comment type="caution">
    <text evidence="2">The sequence shown here is derived from an EMBL/GenBank/DDBJ whole genome shotgun (WGS) entry which is preliminary data.</text>
</comment>
<proteinExistence type="predicted"/>
<dbReference type="Proteomes" id="UP000287651">
    <property type="component" value="Unassembled WGS sequence"/>
</dbReference>
<gene>
    <name evidence="2" type="ORF">B296_00013434</name>
</gene>
<feature type="compositionally biased region" description="Polar residues" evidence="1">
    <location>
        <begin position="57"/>
        <end position="72"/>
    </location>
</feature>
<protein>
    <submittedName>
        <fullName evidence="2">Uncharacterized protein</fullName>
    </submittedName>
</protein>
<organism evidence="2 3">
    <name type="scientific">Ensete ventricosum</name>
    <name type="common">Abyssinian banana</name>
    <name type="synonym">Musa ensete</name>
    <dbReference type="NCBI Taxonomy" id="4639"/>
    <lineage>
        <taxon>Eukaryota</taxon>
        <taxon>Viridiplantae</taxon>
        <taxon>Streptophyta</taxon>
        <taxon>Embryophyta</taxon>
        <taxon>Tracheophyta</taxon>
        <taxon>Spermatophyta</taxon>
        <taxon>Magnoliopsida</taxon>
        <taxon>Liliopsida</taxon>
        <taxon>Zingiberales</taxon>
        <taxon>Musaceae</taxon>
        <taxon>Ensete</taxon>
    </lineage>
</organism>
<evidence type="ECO:0000256" key="1">
    <source>
        <dbReference type="SAM" id="MobiDB-lite"/>
    </source>
</evidence>
<accession>A0A426ZGT1</accession>
<evidence type="ECO:0000313" key="3">
    <source>
        <dbReference type="Proteomes" id="UP000287651"/>
    </source>
</evidence>
<reference evidence="2 3" key="1">
    <citation type="journal article" date="2014" name="Agronomy (Basel)">
        <title>A Draft Genome Sequence for Ensete ventricosum, the Drought-Tolerant Tree Against Hunger.</title>
        <authorList>
            <person name="Harrison J."/>
            <person name="Moore K.A."/>
            <person name="Paszkiewicz K."/>
            <person name="Jones T."/>
            <person name="Grant M."/>
            <person name="Ambacheew D."/>
            <person name="Muzemil S."/>
            <person name="Studholme D.J."/>
        </authorList>
    </citation>
    <scope>NUCLEOTIDE SEQUENCE [LARGE SCALE GENOMIC DNA]</scope>
</reference>
<name>A0A426ZGT1_ENSVE</name>
<evidence type="ECO:0000313" key="2">
    <source>
        <dbReference type="EMBL" id="RRT63187.1"/>
    </source>
</evidence>
<dbReference type="EMBL" id="AMZH03006687">
    <property type="protein sequence ID" value="RRT63187.1"/>
    <property type="molecule type" value="Genomic_DNA"/>
</dbReference>
<dbReference type="AlphaFoldDB" id="A0A426ZGT1"/>
<feature type="region of interest" description="Disordered" evidence="1">
    <location>
        <begin position="1"/>
        <end position="72"/>
    </location>
</feature>